<dbReference type="GO" id="GO:0008237">
    <property type="term" value="F:metallopeptidase activity"/>
    <property type="evidence" value="ECO:0007669"/>
    <property type="project" value="UniProtKB-KW"/>
</dbReference>
<dbReference type="Pfam" id="PF02517">
    <property type="entry name" value="Rce1-like"/>
    <property type="match status" value="1"/>
</dbReference>
<feature type="transmembrane region" description="Helical" evidence="2">
    <location>
        <begin position="20"/>
        <end position="37"/>
    </location>
</feature>
<organism evidence="4 5">
    <name type="scientific">Haloarcula salinisoli</name>
    <dbReference type="NCBI Taxonomy" id="2487746"/>
    <lineage>
        <taxon>Archaea</taxon>
        <taxon>Methanobacteriati</taxon>
        <taxon>Methanobacteriota</taxon>
        <taxon>Stenosarchaea group</taxon>
        <taxon>Halobacteria</taxon>
        <taxon>Halobacteriales</taxon>
        <taxon>Haloarculaceae</taxon>
        <taxon>Haloarcula</taxon>
    </lineage>
</organism>
<gene>
    <name evidence="4" type="ORF">EGD98_13275</name>
</gene>
<evidence type="ECO:0000256" key="2">
    <source>
        <dbReference type="SAM" id="Phobius"/>
    </source>
</evidence>
<keyword evidence="4" id="KW-0482">Metalloprotease</keyword>
<dbReference type="InterPro" id="IPR042150">
    <property type="entry name" value="MmRce1-like"/>
</dbReference>
<reference evidence="4" key="1">
    <citation type="submission" date="2021-06" db="EMBL/GenBank/DDBJ databases">
        <title>Halomicroarcula sp. F24A a new haloarchaeum isolated from saline soil.</title>
        <authorList>
            <person name="Duran-Viseras A."/>
            <person name="Sanchez-Porro C."/>
            <person name="Ventosa A."/>
        </authorList>
    </citation>
    <scope>NUCLEOTIDE SEQUENCE</scope>
    <source>
        <strain evidence="4">F24A</strain>
    </source>
</reference>
<dbReference type="InterPro" id="IPR003675">
    <property type="entry name" value="Rce1/LyrA-like_dom"/>
</dbReference>
<keyword evidence="2" id="KW-0812">Transmembrane</keyword>
<feature type="region of interest" description="Disordered" evidence="1">
    <location>
        <begin position="275"/>
        <end position="299"/>
    </location>
</feature>
<dbReference type="PANTHER" id="PTHR35797:SF1">
    <property type="entry name" value="PROTEASE"/>
    <property type="match status" value="1"/>
</dbReference>
<evidence type="ECO:0000313" key="4">
    <source>
        <dbReference type="EMBL" id="MBX0304641.1"/>
    </source>
</evidence>
<protein>
    <submittedName>
        <fullName evidence="4">CPBP family intramembrane metalloprotease</fullName>
    </submittedName>
</protein>
<comment type="caution">
    <text evidence="4">The sequence shown here is derived from an EMBL/GenBank/DDBJ whole genome shotgun (WGS) entry which is preliminary data.</text>
</comment>
<dbReference type="GO" id="GO:0004175">
    <property type="term" value="F:endopeptidase activity"/>
    <property type="evidence" value="ECO:0007669"/>
    <property type="project" value="UniProtKB-ARBA"/>
</dbReference>
<feature type="transmembrane region" description="Helical" evidence="2">
    <location>
        <begin position="90"/>
        <end position="112"/>
    </location>
</feature>
<feature type="domain" description="CAAX prenyl protease 2/Lysostaphin resistance protein A-like" evidence="3">
    <location>
        <begin position="130"/>
        <end position="226"/>
    </location>
</feature>
<feature type="compositionally biased region" description="Polar residues" evidence="1">
    <location>
        <begin position="289"/>
        <end position="299"/>
    </location>
</feature>
<feature type="transmembrane region" description="Helical" evidence="2">
    <location>
        <begin position="190"/>
        <end position="207"/>
    </location>
</feature>
<dbReference type="GO" id="GO:0080120">
    <property type="term" value="P:CAAX-box protein maturation"/>
    <property type="evidence" value="ECO:0007669"/>
    <property type="project" value="UniProtKB-ARBA"/>
</dbReference>
<keyword evidence="2" id="KW-1133">Transmembrane helix</keyword>
<evidence type="ECO:0000313" key="5">
    <source>
        <dbReference type="Proteomes" id="UP000783863"/>
    </source>
</evidence>
<dbReference type="PANTHER" id="PTHR35797">
    <property type="entry name" value="PROTEASE-RELATED"/>
    <property type="match status" value="1"/>
</dbReference>
<keyword evidence="2" id="KW-0472">Membrane</keyword>
<keyword evidence="5" id="KW-1185">Reference proteome</keyword>
<feature type="transmembrane region" description="Helical" evidence="2">
    <location>
        <begin position="241"/>
        <end position="261"/>
    </location>
</feature>
<accession>A0A8J7YMU4</accession>
<evidence type="ECO:0000256" key="1">
    <source>
        <dbReference type="SAM" id="MobiDB-lite"/>
    </source>
</evidence>
<dbReference type="RefSeq" id="WP_220588849.1">
    <property type="nucleotide sequence ID" value="NZ_RKLQ01000002.1"/>
</dbReference>
<dbReference type="AlphaFoldDB" id="A0A8J7YMU4"/>
<evidence type="ECO:0000259" key="3">
    <source>
        <dbReference type="Pfam" id="PF02517"/>
    </source>
</evidence>
<feature type="transmembrane region" description="Helical" evidence="2">
    <location>
        <begin position="49"/>
        <end position="69"/>
    </location>
</feature>
<name>A0A8J7YMU4_9EURY</name>
<proteinExistence type="predicted"/>
<sequence length="299" mass="31900">MPSSDTDSSRLALFAERRPVALFFTLAIATSWTVWIPTLSVLPHGNVRLLAIVPGAFGPLVAAATVTMLRGESARQWLVGALAWRRSARWYAVAVAVPLIVSVVLLGTLVGLTGSLDLTAGPEVAALLGFNLVFASLLGGGQEEFGWRGFALPHLQARYDALTASLLIGVVWAIWHAPMFVFGVYSENPVLYVLGILAFAVVLTWYYNSSRGQLLGAVVMHGTHNAAVNVPPMLVEGANTVAVPYEGLLAAVYWVVALVLLGRYGRTTLSSEAPVEPTWANQRGDEPTAQPSSTFGSDD</sequence>
<keyword evidence="4" id="KW-0378">Hydrolase</keyword>
<dbReference type="Proteomes" id="UP000783863">
    <property type="component" value="Unassembled WGS sequence"/>
</dbReference>
<dbReference type="EMBL" id="RKLQ01000002">
    <property type="protein sequence ID" value="MBX0304641.1"/>
    <property type="molecule type" value="Genomic_DNA"/>
</dbReference>
<feature type="transmembrane region" description="Helical" evidence="2">
    <location>
        <begin position="162"/>
        <end position="184"/>
    </location>
</feature>
<keyword evidence="4" id="KW-0645">Protease</keyword>